<dbReference type="Gene3D" id="1.20.120.80">
    <property type="entry name" value="Cytochrome c oxidase, subunit III, four-helix bundle"/>
    <property type="match status" value="1"/>
</dbReference>
<gene>
    <name evidence="9" type="ORF">KUV50_12760</name>
</gene>
<dbReference type="AlphaFoldDB" id="A0A953HPT4"/>
<comment type="caution">
    <text evidence="9">The sequence shown here is derived from an EMBL/GenBank/DDBJ whole genome shotgun (WGS) entry which is preliminary data.</text>
</comment>
<feature type="transmembrane region" description="Helical" evidence="7">
    <location>
        <begin position="83"/>
        <end position="103"/>
    </location>
</feature>
<evidence type="ECO:0000256" key="6">
    <source>
        <dbReference type="RuleBase" id="RU003376"/>
    </source>
</evidence>
<dbReference type="SUPFAM" id="SSF81452">
    <property type="entry name" value="Cytochrome c oxidase subunit III-like"/>
    <property type="match status" value="1"/>
</dbReference>
<evidence type="ECO:0000256" key="4">
    <source>
        <dbReference type="ARBA" id="ARBA00022989"/>
    </source>
</evidence>
<accession>A0A953HPT4</accession>
<proteinExistence type="inferred from homology"/>
<feature type="transmembrane region" description="Helical" evidence="7">
    <location>
        <begin position="123"/>
        <end position="149"/>
    </location>
</feature>
<evidence type="ECO:0000313" key="10">
    <source>
        <dbReference type="Proteomes" id="UP000753961"/>
    </source>
</evidence>
<feature type="transmembrane region" description="Helical" evidence="7">
    <location>
        <begin position="169"/>
        <end position="187"/>
    </location>
</feature>
<keyword evidence="5 7" id="KW-0472">Membrane</keyword>
<dbReference type="PROSITE" id="PS50253">
    <property type="entry name" value="COX3"/>
    <property type="match status" value="1"/>
</dbReference>
<reference evidence="9" key="1">
    <citation type="submission" date="2021-06" db="EMBL/GenBank/DDBJ databases">
        <title>44 bacteria genomes isolated from Dapeng, Shenzhen.</title>
        <authorList>
            <person name="Zheng W."/>
            <person name="Yu S."/>
            <person name="Huang Y."/>
        </authorList>
    </citation>
    <scope>NUCLEOTIDE SEQUENCE</scope>
    <source>
        <strain evidence="9">DP5N28-2</strain>
    </source>
</reference>
<feature type="domain" description="Heme-copper oxidase subunit III family profile" evidence="8">
    <location>
        <begin position="15"/>
        <end position="189"/>
    </location>
</feature>
<evidence type="ECO:0000313" key="9">
    <source>
        <dbReference type="EMBL" id="MBY5959014.1"/>
    </source>
</evidence>
<dbReference type="EMBL" id="JAHVHU010000011">
    <property type="protein sequence ID" value="MBY5959014.1"/>
    <property type="molecule type" value="Genomic_DNA"/>
</dbReference>
<feature type="transmembrane region" description="Helical" evidence="7">
    <location>
        <begin position="50"/>
        <end position="71"/>
    </location>
</feature>
<comment type="subcellular location">
    <subcellularLocation>
        <location evidence="6">Cell membrane</location>
        <topology evidence="6">Multi-pass membrane protein</topology>
    </subcellularLocation>
    <subcellularLocation>
        <location evidence="1">Membrane</location>
        <topology evidence="1">Multi-pass membrane protein</topology>
    </subcellularLocation>
</comment>
<evidence type="ECO:0000256" key="2">
    <source>
        <dbReference type="ARBA" id="ARBA00010581"/>
    </source>
</evidence>
<feature type="transmembrane region" description="Helical" evidence="7">
    <location>
        <begin position="16"/>
        <end position="38"/>
    </location>
</feature>
<dbReference type="PANTHER" id="PTHR11403:SF10">
    <property type="entry name" value="CYTOCHROME C OXIDASE"/>
    <property type="match status" value="1"/>
</dbReference>
<evidence type="ECO:0000256" key="7">
    <source>
        <dbReference type="SAM" id="Phobius"/>
    </source>
</evidence>
<dbReference type="InterPro" id="IPR035973">
    <property type="entry name" value="Cyt_c_oxidase_su3-like_sf"/>
</dbReference>
<dbReference type="GO" id="GO:0004129">
    <property type="term" value="F:cytochrome-c oxidase activity"/>
    <property type="evidence" value="ECO:0007669"/>
    <property type="project" value="InterPro"/>
</dbReference>
<dbReference type="PANTHER" id="PTHR11403">
    <property type="entry name" value="CYTOCHROME C OXIDASE SUBUNIT III"/>
    <property type="match status" value="1"/>
</dbReference>
<protein>
    <submittedName>
        <fullName evidence="9">Cytochrome c oxidase subunit 3</fullName>
    </submittedName>
</protein>
<evidence type="ECO:0000259" key="8">
    <source>
        <dbReference type="PROSITE" id="PS50253"/>
    </source>
</evidence>
<keyword evidence="10" id="KW-1185">Reference proteome</keyword>
<evidence type="ECO:0000256" key="3">
    <source>
        <dbReference type="ARBA" id="ARBA00022692"/>
    </source>
</evidence>
<evidence type="ECO:0000256" key="1">
    <source>
        <dbReference type="ARBA" id="ARBA00004141"/>
    </source>
</evidence>
<dbReference type="Pfam" id="PF00510">
    <property type="entry name" value="COX3"/>
    <property type="match status" value="1"/>
</dbReference>
<dbReference type="GO" id="GO:0005886">
    <property type="term" value="C:plasma membrane"/>
    <property type="evidence" value="ECO:0007669"/>
    <property type="project" value="UniProtKB-SubCell"/>
</dbReference>
<dbReference type="GO" id="GO:0019646">
    <property type="term" value="P:aerobic electron transport chain"/>
    <property type="evidence" value="ECO:0007669"/>
    <property type="project" value="InterPro"/>
</dbReference>
<dbReference type="InterPro" id="IPR000298">
    <property type="entry name" value="Cyt_c_oxidase-like_su3"/>
</dbReference>
<organism evidence="9 10">
    <name type="scientific">Membranihabitans marinus</name>
    <dbReference type="NCBI Taxonomy" id="1227546"/>
    <lineage>
        <taxon>Bacteria</taxon>
        <taxon>Pseudomonadati</taxon>
        <taxon>Bacteroidota</taxon>
        <taxon>Saprospiria</taxon>
        <taxon>Saprospirales</taxon>
        <taxon>Saprospiraceae</taxon>
        <taxon>Membranihabitans</taxon>
    </lineage>
</organism>
<evidence type="ECO:0000256" key="5">
    <source>
        <dbReference type="ARBA" id="ARBA00023136"/>
    </source>
</evidence>
<dbReference type="InterPro" id="IPR024791">
    <property type="entry name" value="Cyt_c/ubiquinol_Oxase_su3"/>
</dbReference>
<keyword evidence="3 6" id="KW-0812">Transmembrane</keyword>
<dbReference type="InterPro" id="IPR013833">
    <property type="entry name" value="Cyt_c_oxidase_su3_a-hlx"/>
</dbReference>
<sequence>MIANPGNHSKIHPQKFGLYLGIVSLIMAFAGLSSAYIVRQSAGNWLEFRLPTMFFVSTGVIVLSSLFVWLSSRAFNQQKELAYKTYMVGAFVMGCAFIVTQYLGWMQMYSSGIDLKGNPSGSFVYVMTILHVFHVLGGLVVLTVALYHAFVLPFELTYKRRVRLDLTSIYWHFVDILWIYLLLFFILQR</sequence>
<comment type="similarity">
    <text evidence="2 6">Belongs to the cytochrome c oxidase subunit 3 family.</text>
</comment>
<keyword evidence="4 7" id="KW-1133">Transmembrane helix</keyword>
<name>A0A953HPT4_9BACT</name>
<dbReference type="Proteomes" id="UP000753961">
    <property type="component" value="Unassembled WGS sequence"/>
</dbReference>